<accession>A0A3P6PCV1</accession>
<gene>
    <name evidence="1" type="ORF">ASIM_LOCUS638</name>
</gene>
<protein>
    <submittedName>
        <fullName evidence="1">Uncharacterized protein</fullName>
    </submittedName>
</protein>
<proteinExistence type="predicted"/>
<keyword evidence="2" id="KW-1185">Reference proteome</keyword>
<evidence type="ECO:0000313" key="2">
    <source>
        <dbReference type="Proteomes" id="UP000267096"/>
    </source>
</evidence>
<dbReference type="OrthoDB" id="5811517at2759"/>
<reference evidence="1 2" key="1">
    <citation type="submission" date="2018-11" db="EMBL/GenBank/DDBJ databases">
        <authorList>
            <consortium name="Pathogen Informatics"/>
        </authorList>
    </citation>
    <scope>NUCLEOTIDE SEQUENCE [LARGE SCALE GENOMIC DNA]</scope>
</reference>
<organism evidence="1 2">
    <name type="scientific">Anisakis simplex</name>
    <name type="common">Herring worm</name>
    <dbReference type="NCBI Taxonomy" id="6269"/>
    <lineage>
        <taxon>Eukaryota</taxon>
        <taxon>Metazoa</taxon>
        <taxon>Ecdysozoa</taxon>
        <taxon>Nematoda</taxon>
        <taxon>Chromadorea</taxon>
        <taxon>Rhabditida</taxon>
        <taxon>Spirurina</taxon>
        <taxon>Ascaridomorpha</taxon>
        <taxon>Ascaridoidea</taxon>
        <taxon>Anisakidae</taxon>
        <taxon>Anisakis</taxon>
        <taxon>Anisakis simplex complex</taxon>
    </lineage>
</organism>
<dbReference type="AlphaFoldDB" id="A0A3P6PCV1"/>
<dbReference type="Proteomes" id="UP000267096">
    <property type="component" value="Unassembled WGS sequence"/>
</dbReference>
<sequence>MSAKAWDEKGLYADCPLCIKLLGAVVSSTLKAPLKEQQCIRREVGKAVVRESQQCLQSKNIDFHIPPTPPDLEESSSAFLDNVATAISDYVHIHNKLYSCGLESKSTASKTVKCLRKPFPRYLPTHCEALHQCDQQVPSSCTASINIVKKSMCACLHNVRHEVVKRFETLDSVIRQIQIFRFNFQDNAEINQLQLVINAHNGPAFGPGSSLDTCAASIKGHMSTTVNNWFAVIDQALELCIQTKPLQGLLTMDSLVTLGCKTILKHRNEQSKTELIRAFVMVGNYVDALSDRSSRFCGPHC</sequence>
<dbReference type="EMBL" id="UYRR01000477">
    <property type="protein sequence ID" value="VDK17928.1"/>
    <property type="molecule type" value="Genomic_DNA"/>
</dbReference>
<evidence type="ECO:0000313" key="1">
    <source>
        <dbReference type="EMBL" id="VDK17928.1"/>
    </source>
</evidence>
<name>A0A3P6PCV1_ANISI</name>